<dbReference type="PANTHER" id="PTHR31642">
    <property type="entry name" value="TRICHOTHECENE 3-O-ACETYLTRANSFERASE"/>
    <property type="match status" value="1"/>
</dbReference>
<dbReference type="EMBL" id="BSYO01000019">
    <property type="protein sequence ID" value="GMH18487.1"/>
    <property type="molecule type" value="Genomic_DNA"/>
</dbReference>
<dbReference type="Pfam" id="PF02458">
    <property type="entry name" value="Transferase"/>
    <property type="match status" value="1"/>
</dbReference>
<dbReference type="GO" id="GO:0016747">
    <property type="term" value="F:acyltransferase activity, transferring groups other than amino-acyl groups"/>
    <property type="evidence" value="ECO:0007669"/>
    <property type="project" value="TreeGrafter"/>
</dbReference>
<keyword evidence="3" id="KW-1185">Reference proteome</keyword>
<dbReference type="InterPro" id="IPR050317">
    <property type="entry name" value="Plant_Fungal_Acyltransferase"/>
</dbReference>
<protein>
    <recommendedName>
        <fullName evidence="4">Protein ECERIFERUM 26-like</fullName>
    </recommendedName>
</protein>
<dbReference type="AlphaFoldDB" id="A0AAD3SWV1"/>
<sequence>MVSGSDESASVYGIRLTTVGPGNVTGDVIYEPSNMDLAMKLHYLRVVYFLRSQAVEGVTLAMLKEHIFTSLNYYYEICGRFRRSEATGRPHIKCNDCGTRFIEAKSGKTVDEWIEMMDTSAHRMLVSDQVLGPELTFSPPTLIQITLLKCGGMAVGLSWAHVLGDAFSLAEFMNLWARIMGGHRPTHQPNLSKCEPKIDKQHPGPQMAGPPRSLKRVGPVGDHWITTPPSEMATYSFHVTTPQLTKMLGQNGDGPTSVFHSICAVFWQAIANIRNGPKPRTVTIVEPDTKTSYICRDGSETLSNSQVVSAVTAGFSIAHAHLKDLAELIHERAVDERGQISEIAGKEPGSADFIIYGANLTFVDWEDAPFYEFEFKGMKPSLVSCFVDGIGEEGVVLVLPGPPVKPAEEEGSKTTRIVTVILPEGDLLALKRELLEEWSIA</sequence>
<proteinExistence type="inferred from homology"/>
<evidence type="ECO:0008006" key="4">
    <source>
        <dbReference type="Google" id="ProtNLM"/>
    </source>
</evidence>
<evidence type="ECO:0000256" key="1">
    <source>
        <dbReference type="ARBA" id="ARBA00009861"/>
    </source>
</evidence>
<organism evidence="2 3">
    <name type="scientific">Nepenthes gracilis</name>
    <name type="common">Slender pitcher plant</name>
    <dbReference type="NCBI Taxonomy" id="150966"/>
    <lineage>
        <taxon>Eukaryota</taxon>
        <taxon>Viridiplantae</taxon>
        <taxon>Streptophyta</taxon>
        <taxon>Embryophyta</taxon>
        <taxon>Tracheophyta</taxon>
        <taxon>Spermatophyta</taxon>
        <taxon>Magnoliopsida</taxon>
        <taxon>eudicotyledons</taxon>
        <taxon>Gunneridae</taxon>
        <taxon>Pentapetalae</taxon>
        <taxon>Caryophyllales</taxon>
        <taxon>Nepenthaceae</taxon>
        <taxon>Nepenthes</taxon>
    </lineage>
</organism>
<comment type="similarity">
    <text evidence="1">Belongs to the plant acyltransferase family.</text>
</comment>
<comment type="caution">
    <text evidence="2">The sequence shown here is derived from an EMBL/GenBank/DDBJ whole genome shotgun (WGS) entry which is preliminary data.</text>
</comment>
<evidence type="ECO:0000313" key="3">
    <source>
        <dbReference type="Proteomes" id="UP001279734"/>
    </source>
</evidence>
<reference evidence="2" key="1">
    <citation type="submission" date="2023-05" db="EMBL/GenBank/DDBJ databases">
        <title>Nepenthes gracilis genome sequencing.</title>
        <authorList>
            <person name="Fukushima K."/>
        </authorList>
    </citation>
    <scope>NUCLEOTIDE SEQUENCE</scope>
    <source>
        <strain evidence="2">SING2019-196</strain>
    </source>
</reference>
<dbReference type="Gene3D" id="3.30.559.10">
    <property type="entry name" value="Chloramphenicol acetyltransferase-like domain"/>
    <property type="match status" value="2"/>
</dbReference>
<dbReference type="InterPro" id="IPR023213">
    <property type="entry name" value="CAT-like_dom_sf"/>
</dbReference>
<name>A0AAD3SWV1_NEPGR</name>
<dbReference type="PANTHER" id="PTHR31642:SF115">
    <property type="entry name" value="PROTEIN ECERIFERUM 26-LIKE"/>
    <property type="match status" value="1"/>
</dbReference>
<accession>A0AAD3SWV1</accession>
<dbReference type="Proteomes" id="UP001279734">
    <property type="component" value="Unassembled WGS sequence"/>
</dbReference>
<gene>
    <name evidence="2" type="ORF">Nepgr_020328</name>
</gene>
<evidence type="ECO:0000313" key="2">
    <source>
        <dbReference type="EMBL" id="GMH18487.1"/>
    </source>
</evidence>